<feature type="transmembrane region" description="Helical" evidence="1">
    <location>
        <begin position="91"/>
        <end position="115"/>
    </location>
</feature>
<keyword evidence="3" id="KW-1185">Reference proteome</keyword>
<protein>
    <submittedName>
        <fullName evidence="2">Permease</fullName>
    </submittedName>
</protein>
<evidence type="ECO:0000313" key="2">
    <source>
        <dbReference type="EMBL" id="MDO9713810.1"/>
    </source>
</evidence>
<accession>A0ABT9ECP8</accession>
<dbReference type="RefSeq" id="WP_305108659.1">
    <property type="nucleotide sequence ID" value="NZ_JAUTWS010000123.1"/>
</dbReference>
<sequence length="168" mass="18053">MTMTHYMELLATNQPWNLLLFMAVPVILAETLAITELAVLFRHDAVGPVRTVNRWSAILAGGYFAIVFATLMVTAAIPLTLAGGWRGPIDVIAVGFYLFGIVPLGGVALLELGIIGRDRSEHERMKLHVAFVALFLLTAHVAMIAGMLDPTLIAGDAMAADQGPHPTH</sequence>
<comment type="caution">
    <text evidence="2">The sequence shown here is derived from an EMBL/GenBank/DDBJ whole genome shotgun (WGS) entry which is preliminary data.</text>
</comment>
<keyword evidence="1" id="KW-0812">Transmembrane</keyword>
<organism evidence="2 3">
    <name type="scientific">Paracraurococcus lichenis</name>
    <dbReference type="NCBI Taxonomy" id="3064888"/>
    <lineage>
        <taxon>Bacteria</taxon>
        <taxon>Pseudomonadati</taxon>
        <taxon>Pseudomonadota</taxon>
        <taxon>Alphaproteobacteria</taxon>
        <taxon>Acetobacterales</taxon>
        <taxon>Roseomonadaceae</taxon>
        <taxon>Paracraurococcus</taxon>
    </lineage>
</organism>
<gene>
    <name evidence="2" type="ORF">Q7A36_36205</name>
</gene>
<dbReference type="InterPro" id="IPR046547">
    <property type="entry name" value="DUF6803"/>
</dbReference>
<reference evidence="2 3" key="1">
    <citation type="submission" date="2023-08" db="EMBL/GenBank/DDBJ databases">
        <title>The draft genome sequence of Paracraurococcus sp. LOR1-02.</title>
        <authorList>
            <person name="Kingkaew E."/>
            <person name="Tanasupawat S."/>
        </authorList>
    </citation>
    <scope>NUCLEOTIDE SEQUENCE [LARGE SCALE GENOMIC DNA]</scope>
    <source>
        <strain evidence="2 3">LOR1-02</strain>
    </source>
</reference>
<dbReference type="Pfam" id="PF20617">
    <property type="entry name" value="DUF6803"/>
    <property type="match status" value="1"/>
</dbReference>
<feature type="transmembrane region" description="Helical" evidence="1">
    <location>
        <begin position="127"/>
        <end position="148"/>
    </location>
</feature>
<proteinExistence type="predicted"/>
<evidence type="ECO:0000256" key="1">
    <source>
        <dbReference type="SAM" id="Phobius"/>
    </source>
</evidence>
<keyword evidence="1" id="KW-1133">Transmembrane helix</keyword>
<feature type="transmembrane region" description="Helical" evidence="1">
    <location>
        <begin position="62"/>
        <end position="85"/>
    </location>
</feature>
<dbReference type="EMBL" id="JAUTWS010000123">
    <property type="protein sequence ID" value="MDO9713810.1"/>
    <property type="molecule type" value="Genomic_DNA"/>
</dbReference>
<keyword evidence="1" id="KW-0472">Membrane</keyword>
<dbReference type="Proteomes" id="UP001243009">
    <property type="component" value="Unassembled WGS sequence"/>
</dbReference>
<feature type="transmembrane region" description="Helical" evidence="1">
    <location>
        <begin position="20"/>
        <end position="41"/>
    </location>
</feature>
<evidence type="ECO:0000313" key="3">
    <source>
        <dbReference type="Proteomes" id="UP001243009"/>
    </source>
</evidence>
<name>A0ABT9ECP8_9PROT</name>